<keyword evidence="4" id="KW-1185">Reference proteome</keyword>
<sequence>MMSTRLFFLICWVLFVGVRAHPKQWYHLDSKYEGATFFSGWQFFTDPDPTHGYVTYVDEGVARANQLINTNLYGPVYMGVDYTTLLDPAGPGRKSVRIMSQKSWTHGLFIADILHITGGTCGTWPAFWLLGPDWPDNGYICFQDENFGEVSNLQSREIDIIEGVNQQIDNIMTLHTSANCTMPNKDNAQLGTINSNQCDGTLNNYAGCGSTAQVGASTYGKSFNSNGGGIYATQWTSGYIKIWFFPRDTIPFDIKRGHPEPSFWPKPQAIFQGSSSCDIDNHFANQSLVFDTTFCGDFAGGVWENDGEICSQGGKLTCEQFVAENPDAFEDAYWLINSVKVYQLGKHPMDLRMPASTSTDTLGD</sequence>
<dbReference type="InterPro" id="IPR013320">
    <property type="entry name" value="ConA-like_dom_sf"/>
</dbReference>
<comment type="caution">
    <text evidence="3">The sequence shown here is derived from an EMBL/GenBank/DDBJ whole genome shotgun (WGS) entry which is preliminary data.</text>
</comment>
<dbReference type="PANTHER" id="PTHR10963">
    <property type="entry name" value="GLYCOSYL HYDROLASE-RELATED"/>
    <property type="match status" value="1"/>
</dbReference>
<accession>A0A4Z1HB71</accession>
<feature type="domain" description="GH16" evidence="2">
    <location>
        <begin position="39"/>
        <end position="307"/>
    </location>
</feature>
<protein>
    <recommendedName>
        <fullName evidence="2">GH16 domain-containing protein</fullName>
    </recommendedName>
</protein>
<dbReference type="InterPro" id="IPR050546">
    <property type="entry name" value="Glycosyl_Hydrlase_16"/>
</dbReference>
<dbReference type="SUPFAM" id="SSF49899">
    <property type="entry name" value="Concanavalin A-like lectins/glucanases"/>
    <property type="match status" value="1"/>
</dbReference>
<proteinExistence type="predicted"/>
<dbReference type="PANTHER" id="PTHR10963:SF24">
    <property type="entry name" value="GLYCOSIDASE C21B10.07-RELATED"/>
    <property type="match status" value="1"/>
</dbReference>
<keyword evidence="1" id="KW-0732">Signal</keyword>
<reference evidence="3 4" key="1">
    <citation type="submission" date="2017-12" db="EMBL/GenBank/DDBJ databases">
        <title>Comparative genomics of Botrytis spp.</title>
        <authorList>
            <person name="Valero-Jimenez C.A."/>
            <person name="Tapia P."/>
            <person name="Veloso J."/>
            <person name="Silva-Moreno E."/>
            <person name="Staats M."/>
            <person name="Valdes J.H."/>
            <person name="Van Kan J.A.L."/>
        </authorList>
    </citation>
    <scope>NUCLEOTIDE SEQUENCE [LARGE SCALE GENOMIC DNA]</scope>
    <source>
        <strain evidence="3 4">Bh0001</strain>
    </source>
</reference>
<dbReference type="Pfam" id="PF26113">
    <property type="entry name" value="GH16_XgeA"/>
    <property type="match status" value="1"/>
</dbReference>
<dbReference type="GO" id="GO:0004553">
    <property type="term" value="F:hydrolase activity, hydrolyzing O-glycosyl compounds"/>
    <property type="evidence" value="ECO:0007669"/>
    <property type="project" value="InterPro"/>
</dbReference>
<dbReference type="GO" id="GO:0009251">
    <property type="term" value="P:glucan catabolic process"/>
    <property type="evidence" value="ECO:0007669"/>
    <property type="project" value="TreeGrafter"/>
</dbReference>
<evidence type="ECO:0000313" key="4">
    <source>
        <dbReference type="Proteomes" id="UP000297814"/>
    </source>
</evidence>
<gene>
    <name evidence="3" type="ORF">BHYA_0009g00220</name>
</gene>
<dbReference type="Proteomes" id="UP000297814">
    <property type="component" value="Unassembled WGS sequence"/>
</dbReference>
<feature type="chain" id="PRO_5021499898" description="GH16 domain-containing protein" evidence="1">
    <location>
        <begin position="21"/>
        <end position="364"/>
    </location>
</feature>
<feature type="signal peptide" evidence="1">
    <location>
        <begin position="1"/>
        <end position="20"/>
    </location>
</feature>
<evidence type="ECO:0000313" key="3">
    <source>
        <dbReference type="EMBL" id="TGO42343.1"/>
    </source>
</evidence>
<organism evidence="3 4">
    <name type="scientific">Botrytis hyacinthi</name>
    <dbReference type="NCBI Taxonomy" id="278943"/>
    <lineage>
        <taxon>Eukaryota</taxon>
        <taxon>Fungi</taxon>
        <taxon>Dikarya</taxon>
        <taxon>Ascomycota</taxon>
        <taxon>Pezizomycotina</taxon>
        <taxon>Leotiomycetes</taxon>
        <taxon>Helotiales</taxon>
        <taxon>Sclerotiniaceae</taxon>
        <taxon>Botrytis</taxon>
    </lineage>
</organism>
<name>A0A4Z1HB71_9HELO</name>
<evidence type="ECO:0000259" key="2">
    <source>
        <dbReference type="PROSITE" id="PS51762"/>
    </source>
</evidence>
<dbReference type="EMBL" id="PQXK01000009">
    <property type="protein sequence ID" value="TGO42343.1"/>
    <property type="molecule type" value="Genomic_DNA"/>
</dbReference>
<dbReference type="CDD" id="cd02181">
    <property type="entry name" value="GH16_fungal_Lam16A_glucanase"/>
    <property type="match status" value="1"/>
</dbReference>
<evidence type="ECO:0000256" key="1">
    <source>
        <dbReference type="SAM" id="SignalP"/>
    </source>
</evidence>
<dbReference type="AlphaFoldDB" id="A0A4Z1HB71"/>
<dbReference type="PROSITE" id="PS51762">
    <property type="entry name" value="GH16_2"/>
    <property type="match status" value="1"/>
</dbReference>
<dbReference type="Gene3D" id="2.60.120.200">
    <property type="match status" value="1"/>
</dbReference>
<dbReference type="InterPro" id="IPR000757">
    <property type="entry name" value="Beta-glucanase-like"/>
</dbReference>